<dbReference type="AlphaFoldDB" id="L1NAR8"/>
<organism evidence="1 2">
    <name type="scientific">Porphyromonas catoniae F0037</name>
    <dbReference type="NCBI Taxonomy" id="1127696"/>
    <lineage>
        <taxon>Bacteria</taxon>
        <taxon>Pseudomonadati</taxon>
        <taxon>Bacteroidota</taxon>
        <taxon>Bacteroidia</taxon>
        <taxon>Bacteroidales</taxon>
        <taxon>Porphyromonadaceae</taxon>
        <taxon>Porphyromonas</taxon>
    </lineage>
</organism>
<comment type="caution">
    <text evidence="1">The sequence shown here is derived from an EMBL/GenBank/DDBJ whole genome shotgun (WGS) entry which is preliminary data.</text>
</comment>
<dbReference type="STRING" id="1127696.HMPREF9134_01684"/>
<dbReference type="RefSeq" id="WP_005467819.1">
    <property type="nucleotide sequence ID" value="NZ_KB291032.1"/>
</dbReference>
<name>L1NAR8_9PORP</name>
<reference evidence="1 2" key="1">
    <citation type="submission" date="2012-05" db="EMBL/GenBank/DDBJ databases">
        <authorList>
            <person name="Weinstock G."/>
            <person name="Sodergren E."/>
            <person name="Lobos E.A."/>
            <person name="Fulton L."/>
            <person name="Fulton R."/>
            <person name="Courtney L."/>
            <person name="Fronick C."/>
            <person name="O'Laughlin M."/>
            <person name="Godfrey J."/>
            <person name="Wilson R.M."/>
            <person name="Miner T."/>
            <person name="Farmer C."/>
            <person name="Delehaunty K."/>
            <person name="Cordes M."/>
            <person name="Minx P."/>
            <person name="Tomlinson C."/>
            <person name="Chen J."/>
            <person name="Wollam A."/>
            <person name="Pepin K.H."/>
            <person name="Bhonagiri V."/>
            <person name="Zhang X."/>
            <person name="Suruliraj S."/>
            <person name="Warren W."/>
            <person name="Mitreva M."/>
            <person name="Mardis E.R."/>
            <person name="Wilson R.K."/>
        </authorList>
    </citation>
    <scope>NUCLEOTIDE SEQUENCE [LARGE SCALE GENOMIC DNA]</scope>
    <source>
        <strain evidence="1 2">F0037</strain>
    </source>
</reference>
<sequence>MKIIRTSLALLVLFLVGSGLGIYFYRSCTRETETKPEVTPLELRAKITQRLRLITQEITYRQSVKAYSGDYMAEGVADLVAYVKFDLEHLKIQEGGGDTLYVSLPMPQVELGRRPSGSHSIKYYRITQSLFGARAEATSDRTAIKDLETKVLSRAYEDIMNDPRFLPKAKADARDQLQQLLTTLAPNRPIILVEEVQLPGEGRSTEGMYLKNERIHPKGIVPRHSNR</sequence>
<dbReference type="HOGENOM" id="CLU_1309199_0_0_10"/>
<dbReference type="PATRIC" id="fig|1127696.3.peg.1523"/>
<gene>
    <name evidence="1" type="ORF">HMPREF9134_01684</name>
</gene>
<evidence type="ECO:0000313" key="1">
    <source>
        <dbReference type="EMBL" id="EKY00350.1"/>
    </source>
</evidence>
<dbReference type="Proteomes" id="UP000010408">
    <property type="component" value="Unassembled WGS sequence"/>
</dbReference>
<proteinExistence type="predicted"/>
<dbReference type="EMBL" id="AMEQ01000040">
    <property type="protein sequence ID" value="EKY00350.1"/>
    <property type="molecule type" value="Genomic_DNA"/>
</dbReference>
<protein>
    <recommendedName>
        <fullName evidence="3">DUF4230 domain-containing protein</fullName>
    </recommendedName>
</protein>
<evidence type="ECO:0008006" key="3">
    <source>
        <dbReference type="Google" id="ProtNLM"/>
    </source>
</evidence>
<evidence type="ECO:0000313" key="2">
    <source>
        <dbReference type="Proteomes" id="UP000010408"/>
    </source>
</evidence>
<accession>L1NAR8</accession>